<sequence>MDEVHKETTARDSEDRYKRLRTDVTITEWSITVVPGPSASVKSLLRCKAVCKECGYGDPKYYSFGYDESTDDYKIVEMCTTVEILDLYASTETIEEVNIYSLKTGKWKNLGDFSYRDPLIGSGIFSNGALHWVAYDLLDSSYTQRIVSLDLAKETYGEVLQPEYDEGDTDLALGVLGEWLCVLCTYPHYRNHVPDVWVMKVYGVKDSWTKLASIQDPAHYWTSQRSVPLCISNDGKMLFQFSNRFVIYDSKDNYVSHIQDFLFSQACIVVESLVSPFPPLCLADNNDDENLGKR</sequence>
<proteinExistence type="predicted"/>
<dbReference type="InterPro" id="IPR017451">
    <property type="entry name" value="F-box-assoc_interact_dom"/>
</dbReference>
<dbReference type="InterPro" id="IPR006527">
    <property type="entry name" value="F-box-assoc_dom_typ1"/>
</dbReference>
<dbReference type="PANTHER" id="PTHR31790">
    <property type="entry name" value="OS02G0783600 PROTEIN"/>
    <property type="match status" value="1"/>
</dbReference>
<dbReference type="PANTHER" id="PTHR31790:SF583">
    <property type="entry name" value="F-BOX PROTEIN CPR30-LIKE ISOFORM X1"/>
    <property type="match status" value="1"/>
</dbReference>
<reference evidence="2 3" key="1">
    <citation type="journal article" date="2018" name="Mol. Plant">
        <title>The genome of Artemisia annua provides insight into the evolution of Asteraceae family and artemisinin biosynthesis.</title>
        <authorList>
            <person name="Shen Q."/>
            <person name="Zhang L."/>
            <person name="Liao Z."/>
            <person name="Wang S."/>
            <person name="Yan T."/>
            <person name="Shi P."/>
            <person name="Liu M."/>
            <person name="Fu X."/>
            <person name="Pan Q."/>
            <person name="Wang Y."/>
            <person name="Lv Z."/>
            <person name="Lu X."/>
            <person name="Zhang F."/>
            <person name="Jiang W."/>
            <person name="Ma Y."/>
            <person name="Chen M."/>
            <person name="Hao X."/>
            <person name="Li L."/>
            <person name="Tang Y."/>
            <person name="Lv G."/>
            <person name="Zhou Y."/>
            <person name="Sun X."/>
            <person name="Brodelius P.E."/>
            <person name="Rose J.K.C."/>
            <person name="Tang K."/>
        </authorList>
    </citation>
    <scope>NUCLEOTIDE SEQUENCE [LARGE SCALE GENOMIC DNA]</scope>
    <source>
        <strain evidence="3">cv. Huhao1</strain>
        <tissue evidence="2">Leaf</tissue>
    </source>
</reference>
<evidence type="ECO:0000313" key="2">
    <source>
        <dbReference type="EMBL" id="PWA88861.1"/>
    </source>
</evidence>
<dbReference type="NCBIfam" id="TIGR01640">
    <property type="entry name" value="F_box_assoc_1"/>
    <property type="match status" value="1"/>
</dbReference>
<dbReference type="STRING" id="35608.A0A2U1PSX7"/>
<comment type="caution">
    <text evidence="2">The sequence shown here is derived from an EMBL/GenBank/DDBJ whole genome shotgun (WGS) entry which is preliminary data.</text>
</comment>
<accession>A0A2U1PSX7</accession>
<feature type="domain" description="F-box associated beta-propeller type 1" evidence="1">
    <location>
        <begin position="56"/>
        <end position="259"/>
    </location>
</feature>
<dbReference type="InterPro" id="IPR052361">
    <property type="entry name" value="F-box_domain"/>
</dbReference>
<name>A0A2U1PSX7_ARTAN</name>
<dbReference type="AlphaFoldDB" id="A0A2U1PSX7"/>
<keyword evidence="3" id="KW-1185">Reference proteome</keyword>
<dbReference type="Proteomes" id="UP000245207">
    <property type="component" value="Unassembled WGS sequence"/>
</dbReference>
<dbReference type="OrthoDB" id="591557at2759"/>
<organism evidence="2 3">
    <name type="scientific">Artemisia annua</name>
    <name type="common">Sweet wormwood</name>
    <dbReference type="NCBI Taxonomy" id="35608"/>
    <lineage>
        <taxon>Eukaryota</taxon>
        <taxon>Viridiplantae</taxon>
        <taxon>Streptophyta</taxon>
        <taxon>Embryophyta</taxon>
        <taxon>Tracheophyta</taxon>
        <taxon>Spermatophyta</taxon>
        <taxon>Magnoliopsida</taxon>
        <taxon>eudicotyledons</taxon>
        <taxon>Gunneridae</taxon>
        <taxon>Pentapetalae</taxon>
        <taxon>asterids</taxon>
        <taxon>campanulids</taxon>
        <taxon>Asterales</taxon>
        <taxon>Asteraceae</taxon>
        <taxon>Asteroideae</taxon>
        <taxon>Anthemideae</taxon>
        <taxon>Artemisiinae</taxon>
        <taxon>Artemisia</taxon>
    </lineage>
</organism>
<protein>
    <submittedName>
        <fullName evidence="2">F-box associated interaction domain-containing protein</fullName>
    </submittedName>
</protein>
<evidence type="ECO:0000259" key="1">
    <source>
        <dbReference type="Pfam" id="PF07734"/>
    </source>
</evidence>
<dbReference type="Pfam" id="PF07734">
    <property type="entry name" value="FBA_1"/>
    <property type="match status" value="1"/>
</dbReference>
<evidence type="ECO:0000313" key="3">
    <source>
        <dbReference type="Proteomes" id="UP000245207"/>
    </source>
</evidence>
<dbReference type="EMBL" id="PKPP01000771">
    <property type="protein sequence ID" value="PWA88861.1"/>
    <property type="molecule type" value="Genomic_DNA"/>
</dbReference>
<gene>
    <name evidence="2" type="ORF">CTI12_AA116500</name>
</gene>